<dbReference type="OrthoDB" id="9785340at2"/>
<dbReference type="CDD" id="cd07326">
    <property type="entry name" value="M56_BlaR1_MecR1_like"/>
    <property type="match status" value="1"/>
</dbReference>
<keyword evidence="7" id="KW-0812">Transmembrane</keyword>
<evidence type="ECO:0000256" key="6">
    <source>
        <dbReference type="RuleBase" id="RU003983"/>
    </source>
</evidence>
<feature type="transmembrane region" description="Helical" evidence="7">
    <location>
        <begin position="268"/>
        <end position="287"/>
    </location>
</feature>
<gene>
    <name evidence="9" type="ORF">C8N24_4419</name>
</gene>
<keyword evidence="2" id="KW-0479">Metal-binding</keyword>
<dbReference type="GO" id="GO:0004222">
    <property type="term" value="F:metalloendopeptidase activity"/>
    <property type="evidence" value="ECO:0007669"/>
    <property type="project" value="InterPro"/>
</dbReference>
<feature type="transmembrane region" description="Helical" evidence="7">
    <location>
        <begin position="53"/>
        <end position="71"/>
    </location>
</feature>
<organism evidence="9 10">
    <name type="scientific">Solirubrobacter pauli</name>
    <dbReference type="NCBI Taxonomy" id="166793"/>
    <lineage>
        <taxon>Bacteria</taxon>
        <taxon>Bacillati</taxon>
        <taxon>Actinomycetota</taxon>
        <taxon>Thermoleophilia</taxon>
        <taxon>Solirubrobacterales</taxon>
        <taxon>Solirubrobacteraceae</taxon>
        <taxon>Solirubrobacter</taxon>
    </lineage>
</organism>
<keyword evidence="7" id="KW-0472">Membrane</keyword>
<feature type="domain" description="Peptidase M48" evidence="8">
    <location>
        <begin position="111"/>
        <end position="163"/>
    </location>
</feature>
<feature type="transmembrane region" description="Helical" evidence="7">
    <location>
        <begin position="227"/>
        <end position="248"/>
    </location>
</feature>
<accession>A0A660KXG4</accession>
<dbReference type="Gene3D" id="3.30.2010.10">
    <property type="entry name" value="Metalloproteases ('zincins'), catalytic domain"/>
    <property type="match status" value="1"/>
</dbReference>
<keyword evidence="10" id="KW-1185">Reference proteome</keyword>
<dbReference type="PANTHER" id="PTHR34978">
    <property type="entry name" value="POSSIBLE SENSOR-TRANSDUCER PROTEIN BLAR"/>
    <property type="match status" value="1"/>
</dbReference>
<dbReference type="GO" id="GO:0046872">
    <property type="term" value="F:metal ion binding"/>
    <property type="evidence" value="ECO:0007669"/>
    <property type="project" value="UniProtKB-KW"/>
</dbReference>
<evidence type="ECO:0000256" key="7">
    <source>
        <dbReference type="SAM" id="Phobius"/>
    </source>
</evidence>
<dbReference type="GO" id="GO:0006508">
    <property type="term" value="P:proteolysis"/>
    <property type="evidence" value="ECO:0007669"/>
    <property type="project" value="UniProtKB-KW"/>
</dbReference>
<dbReference type="PANTHER" id="PTHR34978:SF3">
    <property type="entry name" value="SLR0241 PROTEIN"/>
    <property type="match status" value="1"/>
</dbReference>
<evidence type="ECO:0000256" key="2">
    <source>
        <dbReference type="ARBA" id="ARBA00022723"/>
    </source>
</evidence>
<feature type="transmembrane region" description="Helical" evidence="7">
    <location>
        <begin position="12"/>
        <end position="33"/>
    </location>
</feature>
<dbReference type="Proteomes" id="UP000278962">
    <property type="component" value="Unassembled WGS sequence"/>
</dbReference>
<comment type="cofactor">
    <cofactor evidence="6">
        <name>Zn(2+)</name>
        <dbReference type="ChEBI" id="CHEBI:29105"/>
    </cofactor>
    <text evidence="6">Binds 1 zinc ion per subunit.</text>
</comment>
<protein>
    <submittedName>
        <fullName evidence="9">Peptidase M48-like protein</fullName>
    </submittedName>
</protein>
<keyword evidence="7" id="KW-1133">Transmembrane helix</keyword>
<dbReference type="InterPro" id="IPR052173">
    <property type="entry name" value="Beta-lactam_resp_regulator"/>
</dbReference>
<evidence type="ECO:0000256" key="1">
    <source>
        <dbReference type="ARBA" id="ARBA00022670"/>
    </source>
</evidence>
<evidence type="ECO:0000256" key="3">
    <source>
        <dbReference type="ARBA" id="ARBA00022801"/>
    </source>
</evidence>
<evidence type="ECO:0000313" key="10">
    <source>
        <dbReference type="Proteomes" id="UP000278962"/>
    </source>
</evidence>
<dbReference type="AlphaFoldDB" id="A0A660KXG4"/>
<proteinExistence type="inferred from homology"/>
<dbReference type="Pfam" id="PF01435">
    <property type="entry name" value="Peptidase_M48"/>
    <property type="match status" value="1"/>
</dbReference>
<comment type="similarity">
    <text evidence="6">Belongs to the peptidase M48 family.</text>
</comment>
<dbReference type="RefSeq" id="WP_147447927.1">
    <property type="nucleotide sequence ID" value="NZ_RBIL01000002.1"/>
</dbReference>
<evidence type="ECO:0000259" key="8">
    <source>
        <dbReference type="Pfam" id="PF01435"/>
    </source>
</evidence>
<dbReference type="EMBL" id="RBIL01000002">
    <property type="protein sequence ID" value="RKQ86407.1"/>
    <property type="molecule type" value="Genomic_DNA"/>
</dbReference>
<keyword evidence="3 6" id="KW-0378">Hydrolase</keyword>
<dbReference type="InterPro" id="IPR001915">
    <property type="entry name" value="Peptidase_M48"/>
</dbReference>
<evidence type="ECO:0000256" key="5">
    <source>
        <dbReference type="ARBA" id="ARBA00023049"/>
    </source>
</evidence>
<keyword evidence="5 6" id="KW-0482">Metalloprotease</keyword>
<name>A0A660KXG4_9ACTN</name>
<sequence length="297" mass="31102">MTETRGLRRAEFAVAAFGLTTFLLALLYVIDAFRFHGGAMLHPLTEDIPNGVFHGRELALLALLAFDGFAFTRAARSLRRGVVAHRRLAARLPVIGTRTVGGREVAIVPGAAPRAFCSGLLRPRVYLSEGAVALLGPRELAAVVAHEGHHADRRDPLRLLVARAIGEAYSLRTLPRREQALSELAADAAAVRRGGAAPLASALLAFPGGIAPERVDRLAGAAPGYEVSNGMLAAAAVVLAVLVAAIGAELLVPGHPSFCLPLASAPGWLLVAVLARLVAMGPAWLGWRRAAAFLSPA</sequence>
<reference evidence="9 10" key="1">
    <citation type="submission" date="2018-10" db="EMBL/GenBank/DDBJ databases">
        <title>Genomic Encyclopedia of Archaeal and Bacterial Type Strains, Phase II (KMG-II): from individual species to whole genera.</title>
        <authorList>
            <person name="Goeker M."/>
        </authorList>
    </citation>
    <scope>NUCLEOTIDE SEQUENCE [LARGE SCALE GENOMIC DNA]</scope>
    <source>
        <strain evidence="9 10">DSM 14954</strain>
    </source>
</reference>
<keyword evidence="1 6" id="KW-0645">Protease</keyword>
<evidence type="ECO:0000313" key="9">
    <source>
        <dbReference type="EMBL" id="RKQ86407.1"/>
    </source>
</evidence>
<comment type="caution">
    <text evidence="9">The sequence shown here is derived from an EMBL/GenBank/DDBJ whole genome shotgun (WGS) entry which is preliminary data.</text>
</comment>
<keyword evidence="4 6" id="KW-0862">Zinc</keyword>
<evidence type="ECO:0000256" key="4">
    <source>
        <dbReference type="ARBA" id="ARBA00022833"/>
    </source>
</evidence>